<feature type="domain" description="Chitin-binding type-2" evidence="2">
    <location>
        <begin position="298"/>
        <end position="355"/>
    </location>
</feature>
<dbReference type="AlphaFoldDB" id="K0R2U0"/>
<dbReference type="InterPro" id="IPR017853">
    <property type="entry name" value="GH"/>
</dbReference>
<feature type="region of interest" description="Disordered" evidence="1">
    <location>
        <begin position="273"/>
        <end position="296"/>
    </location>
</feature>
<feature type="domain" description="Chitin-binding type-2" evidence="2">
    <location>
        <begin position="215"/>
        <end position="274"/>
    </location>
</feature>
<evidence type="ECO:0000256" key="1">
    <source>
        <dbReference type="SAM" id="MobiDB-lite"/>
    </source>
</evidence>
<dbReference type="PANTHER" id="PTHR11177">
    <property type="entry name" value="CHITINASE"/>
    <property type="match status" value="1"/>
</dbReference>
<dbReference type="PANTHER" id="PTHR11177:SF317">
    <property type="entry name" value="CHITINASE 12-RELATED"/>
    <property type="match status" value="1"/>
</dbReference>
<feature type="compositionally biased region" description="Polar residues" evidence="1">
    <location>
        <begin position="411"/>
        <end position="438"/>
    </location>
</feature>
<evidence type="ECO:0000259" key="2">
    <source>
        <dbReference type="PROSITE" id="PS50940"/>
    </source>
</evidence>
<dbReference type="InterPro" id="IPR036508">
    <property type="entry name" value="Chitin-bd_dom_sf"/>
</dbReference>
<dbReference type="SUPFAM" id="SSF51445">
    <property type="entry name" value="(Trans)glycosidases"/>
    <property type="match status" value="1"/>
</dbReference>
<dbReference type="GO" id="GO:0005576">
    <property type="term" value="C:extracellular region"/>
    <property type="evidence" value="ECO:0007669"/>
    <property type="project" value="InterPro"/>
</dbReference>
<dbReference type="EMBL" id="AGNL01047722">
    <property type="protein sequence ID" value="EJK46500.1"/>
    <property type="molecule type" value="Genomic_DNA"/>
</dbReference>
<sequence length="591" mass="64375">MAETEQYLSDFFGAWSPTVGVNAPLYDQSWGGDDVAGYSIHGCVENWLAGGGLNENINIGLPFYGRGFLHATGLNQTHGGKPDKNLWGLDEGSPQYFNIVNKLPELISIRHEETMTQYAYNPEVRDGVAVGGVVSYDDEQAICDKTEYAVKHNLNGYAVHAKLADPNLDCRDFAYDEDTFQGTATPLGKEFEKAFAKPPEAEDSGLGSATQEVKQMSCPSVWFWGWVQYDACKSYFKCSNGNIDQSSIGSCPENTRFDEVSNVCKDASQVTCSEEDQSDSTPMSPNTKQEQDHGFGYDPKCDDGLSGFVEGPGCTTYYRCFNGALVTPPTACQEGTLFDKTLSICNFGPSVSCSKAGVTTNAPTKLQAAMQSSPRETTKPTSRPSLRPSANPSKRPTSKPTVIPSVRPSDQPVNQVVNSPTFTSNTSQAGTFVSSYRQPTRRPTRRPIRMPTRMPTTLPVGPNTNNMASEFAMINFLNELDSGAMSKPASPIAVSNSQSRPAPSPIASLYAQPPSVGSPIAALKHESDTPDGSQPSKGSESYSELGNQIGYQIQSAKKMIKRSKKKKGWKKKKMKMKKTKIGRYKKKKQKG</sequence>
<proteinExistence type="predicted"/>
<dbReference type="Proteomes" id="UP000266841">
    <property type="component" value="Unassembled WGS sequence"/>
</dbReference>
<gene>
    <name evidence="3" type="ORF">THAOC_34829</name>
</gene>
<dbReference type="Pfam" id="PF01607">
    <property type="entry name" value="CBM_14"/>
    <property type="match status" value="2"/>
</dbReference>
<feature type="compositionally biased region" description="Basic residues" evidence="1">
    <location>
        <begin position="439"/>
        <end position="448"/>
    </location>
</feature>
<dbReference type="InterPro" id="IPR050314">
    <property type="entry name" value="Glycosyl_Hydrlase_18"/>
</dbReference>
<dbReference type="GO" id="GO:0006032">
    <property type="term" value="P:chitin catabolic process"/>
    <property type="evidence" value="ECO:0007669"/>
    <property type="project" value="TreeGrafter"/>
</dbReference>
<dbReference type="eggNOG" id="KOG2806">
    <property type="taxonomic scope" value="Eukaryota"/>
</dbReference>
<name>K0R2U0_THAOC</name>
<feature type="compositionally biased region" description="Basic residues" evidence="1">
    <location>
        <begin position="558"/>
        <end position="591"/>
    </location>
</feature>
<dbReference type="GO" id="GO:0005975">
    <property type="term" value="P:carbohydrate metabolic process"/>
    <property type="evidence" value="ECO:0007669"/>
    <property type="project" value="InterPro"/>
</dbReference>
<feature type="region of interest" description="Disordered" evidence="1">
    <location>
        <begin position="488"/>
        <end position="591"/>
    </location>
</feature>
<dbReference type="SUPFAM" id="SSF57625">
    <property type="entry name" value="Invertebrate chitin-binding proteins"/>
    <property type="match status" value="2"/>
</dbReference>
<reference evidence="3 4" key="1">
    <citation type="journal article" date="2012" name="Genome Biol.">
        <title>Genome and low-iron response of an oceanic diatom adapted to chronic iron limitation.</title>
        <authorList>
            <person name="Lommer M."/>
            <person name="Specht M."/>
            <person name="Roy A.S."/>
            <person name="Kraemer L."/>
            <person name="Andreson R."/>
            <person name="Gutowska M.A."/>
            <person name="Wolf J."/>
            <person name="Bergner S.V."/>
            <person name="Schilhabel M.B."/>
            <person name="Klostermeier U.C."/>
            <person name="Beiko R.G."/>
            <person name="Rosenstiel P."/>
            <person name="Hippler M."/>
            <person name="Laroche J."/>
        </authorList>
    </citation>
    <scope>NUCLEOTIDE SEQUENCE [LARGE SCALE GENOMIC DNA]</scope>
    <source>
        <strain evidence="3 4">CCMP1005</strain>
    </source>
</reference>
<feature type="region of interest" description="Disordered" evidence="1">
    <location>
        <begin position="366"/>
        <end position="463"/>
    </location>
</feature>
<dbReference type="GO" id="GO:0004568">
    <property type="term" value="F:chitinase activity"/>
    <property type="evidence" value="ECO:0007669"/>
    <property type="project" value="TreeGrafter"/>
</dbReference>
<dbReference type="GO" id="GO:0008061">
    <property type="term" value="F:chitin binding"/>
    <property type="evidence" value="ECO:0007669"/>
    <property type="project" value="InterPro"/>
</dbReference>
<dbReference type="SMART" id="SM00494">
    <property type="entry name" value="ChtBD2"/>
    <property type="match status" value="2"/>
</dbReference>
<dbReference type="OrthoDB" id="73875at2759"/>
<dbReference type="Pfam" id="PF00704">
    <property type="entry name" value="Glyco_hydro_18"/>
    <property type="match status" value="1"/>
</dbReference>
<evidence type="ECO:0000313" key="3">
    <source>
        <dbReference type="EMBL" id="EJK46500.1"/>
    </source>
</evidence>
<dbReference type="Gene3D" id="3.20.20.80">
    <property type="entry name" value="Glycosidases"/>
    <property type="match status" value="1"/>
</dbReference>
<evidence type="ECO:0000313" key="4">
    <source>
        <dbReference type="Proteomes" id="UP000266841"/>
    </source>
</evidence>
<feature type="compositionally biased region" description="Polar residues" evidence="1">
    <location>
        <begin position="366"/>
        <end position="400"/>
    </location>
</feature>
<keyword evidence="4" id="KW-1185">Reference proteome</keyword>
<protein>
    <recommendedName>
        <fullName evidence="2">Chitin-binding type-2 domain-containing protein</fullName>
    </recommendedName>
</protein>
<dbReference type="InterPro" id="IPR002557">
    <property type="entry name" value="Chitin-bd_dom"/>
</dbReference>
<dbReference type="Gene3D" id="2.170.140.10">
    <property type="entry name" value="Chitin binding domain"/>
    <property type="match status" value="2"/>
</dbReference>
<feature type="compositionally biased region" description="Polar residues" evidence="1">
    <location>
        <begin position="279"/>
        <end position="288"/>
    </location>
</feature>
<dbReference type="PROSITE" id="PS50940">
    <property type="entry name" value="CHIT_BIND_II"/>
    <property type="match status" value="2"/>
</dbReference>
<feature type="compositionally biased region" description="Polar residues" evidence="1">
    <location>
        <begin position="530"/>
        <end position="555"/>
    </location>
</feature>
<dbReference type="InterPro" id="IPR001223">
    <property type="entry name" value="Glyco_hydro18_cat"/>
</dbReference>
<comment type="caution">
    <text evidence="3">The sequence shown here is derived from an EMBL/GenBank/DDBJ whole genome shotgun (WGS) entry which is preliminary data.</text>
</comment>
<accession>K0R2U0</accession>
<organism evidence="3 4">
    <name type="scientific">Thalassiosira oceanica</name>
    <name type="common">Marine diatom</name>
    <dbReference type="NCBI Taxonomy" id="159749"/>
    <lineage>
        <taxon>Eukaryota</taxon>
        <taxon>Sar</taxon>
        <taxon>Stramenopiles</taxon>
        <taxon>Ochrophyta</taxon>
        <taxon>Bacillariophyta</taxon>
        <taxon>Coscinodiscophyceae</taxon>
        <taxon>Thalassiosirophycidae</taxon>
        <taxon>Thalassiosirales</taxon>
        <taxon>Thalassiosiraceae</taxon>
        <taxon>Thalassiosira</taxon>
    </lineage>
</organism>